<dbReference type="AlphaFoldDB" id="A0A3D9S8Y9"/>
<evidence type="ECO:0000313" key="5">
    <source>
        <dbReference type="Proteomes" id="UP000256304"/>
    </source>
</evidence>
<comment type="similarity">
    <text evidence="1">Belongs to the short-chain dehydrogenases/reductases (SDR) family.</text>
</comment>
<dbReference type="PRINTS" id="PR00080">
    <property type="entry name" value="SDRFAMILY"/>
</dbReference>
<accession>A0A3D9S8Y9</accession>
<name>A0A3D9S8Y9_9BACL</name>
<dbReference type="PRINTS" id="PR00081">
    <property type="entry name" value="GDHRDH"/>
</dbReference>
<proteinExistence type="inferred from homology"/>
<keyword evidence="2" id="KW-0560">Oxidoreductase</keyword>
<comment type="caution">
    <text evidence="4">The sequence shown here is derived from an EMBL/GenBank/DDBJ whole genome shotgun (WGS) entry which is preliminary data.</text>
</comment>
<protein>
    <submittedName>
        <fullName evidence="4">NAD(P)-dependent dehydrogenase (Short-subunit alcohol dehydrogenase family)</fullName>
    </submittedName>
</protein>
<sequence length="275" mass="29178">MDLSPPACSFEEAVFIAQASPLFDLTGRTAVIIGAASTLGSVMAEALIDHGAHAALVVRDIEKAELKLQALLETGRAALFQADAAVKADLERVRGEITAWSPSGQAHILLHTAGTNSATPFFEITEEEWDRIMDVNAKSVMLTCQVFGRSMIDAGAGGSIITISSVSSGPPLSRVFTYSASKHAVNSMTQFLAREFAPHGIRVNAIVPGFFPAEQNRAILSEERVNSIMGHMPMKRFGDPKELQGAAVWLASDAASSYVTGSLIRVDGGFGAMTI</sequence>
<dbReference type="PANTHER" id="PTHR42760">
    <property type="entry name" value="SHORT-CHAIN DEHYDROGENASES/REDUCTASES FAMILY MEMBER"/>
    <property type="match status" value="1"/>
</dbReference>
<dbReference type="FunFam" id="3.40.50.720:FF:000084">
    <property type="entry name" value="Short-chain dehydrogenase reductase"/>
    <property type="match status" value="1"/>
</dbReference>
<feature type="domain" description="Ketoreductase" evidence="3">
    <location>
        <begin position="28"/>
        <end position="209"/>
    </location>
</feature>
<dbReference type="PROSITE" id="PS00061">
    <property type="entry name" value="ADH_SHORT"/>
    <property type="match status" value="1"/>
</dbReference>
<evidence type="ECO:0000256" key="1">
    <source>
        <dbReference type="ARBA" id="ARBA00006484"/>
    </source>
</evidence>
<dbReference type="GO" id="GO:0016616">
    <property type="term" value="F:oxidoreductase activity, acting on the CH-OH group of donors, NAD or NADP as acceptor"/>
    <property type="evidence" value="ECO:0007669"/>
    <property type="project" value="UniProtKB-ARBA"/>
</dbReference>
<dbReference type="GO" id="GO:0008206">
    <property type="term" value="P:bile acid metabolic process"/>
    <property type="evidence" value="ECO:0007669"/>
    <property type="project" value="UniProtKB-ARBA"/>
</dbReference>
<dbReference type="PANTHER" id="PTHR42760:SF115">
    <property type="entry name" value="3-OXOACYL-[ACYL-CARRIER-PROTEIN] REDUCTASE FABG"/>
    <property type="match status" value="1"/>
</dbReference>
<dbReference type="InterPro" id="IPR002347">
    <property type="entry name" value="SDR_fam"/>
</dbReference>
<evidence type="ECO:0000256" key="2">
    <source>
        <dbReference type="ARBA" id="ARBA00023002"/>
    </source>
</evidence>
<evidence type="ECO:0000313" key="4">
    <source>
        <dbReference type="EMBL" id="REE85390.1"/>
    </source>
</evidence>
<dbReference type="InterPro" id="IPR036291">
    <property type="entry name" value="NAD(P)-bd_dom_sf"/>
</dbReference>
<dbReference type="InterPro" id="IPR057326">
    <property type="entry name" value="KR_dom"/>
</dbReference>
<keyword evidence="5" id="KW-1185">Reference proteome</keyword>
<dbReference type="InterPro" id="IPR020904">
    <property type="entry name" value="Sc_DH/Rdtase_CS"/>
</dbReference>
<gene>
    <name evidence="4" type="ORF">A8990_112119</name>
</gene>
<organism evidence="4 5">
    <name type="scientific">Paenibacillus taihuensis</name>
    <dbReference type="NCBI Taxonomy" id="1156355"/>
    <lineage>
        <taxon>Bacteria</taxon>
        <taxon>Bacillati</taxon>
        <taxon>Bacillota</taxon>
        <taxon>Bacilli</taxon>
        <taxon>Bacillales</taxon>
        <taxon>Paenibacillaceae</taxon>
        <taxon>Paenibacillus</taxon>
    </lineage>
</organism>
<dbReference type="Gene3D" id="3.40.50.720">
    <property type="entry name" value="NAD(P)-binding Rossmann-like Domain"/>
    <property type="match status" value="1"/>
</dbReference>
<dbReference type="EMBL" id="QTTN01000012">
    <property type="protein sequence ID" value="REE85390.1"/>
    <property type="molecule type" value="Genomic_DNA"/>
</dbReference>
<dbReference type="Pfam" id="PF13561">
    <property type="entry name" value="adh_short_C2"/>
    <property type="match status" value="1"/>
</dbReference>
<evidence type="ECO:0000259" key="3">
    <source>
        <dbReference type="SMART" id="SM00822"/>
    </source>
</evidence>
<reference evidence="4 5" key="1">
    <citation type="submission" date="2018-08" db="EMBL/GenBank/DDBJ databases">
        <title>Genomic Encyclopedia of Type Strains, Phase III (KMG-III): the genomes of soil and plant-associated and newly described type strains.</title>
        <authorList>
            <person name="Whitman W."/>
        </authorList>
    </citation>
    <scope>NUCLEOTIDE SEQUENCE [LARGE SCALE GENOMIC DNA]</scope>
    <source>
        <strain evidence="4 5">CGMCC 1.10966</strain>
    </source>
</reference>
<dbReference type="Proteomes" id="UP000256304">
    <property type="component" value="Unassembled WGS sequence"/>
</dbReference>
<dbReference type="SUPFAM" id="SSF51735">
    <property type="entry name" value="NAD(P)-binding Rossmann-fold domains"/>
    <property type="match status" value="1"/>
</dbReference>
<dbReference type="SMART" id="SM00822">
    <property type="entry name" value="PKS_KR"/>
    <property type="match status" value="1"/>
</dbReference>